<dbReference type="PANTHER" id="PTHR47782:SF1">
    <property type="entry name" value="PYRIMIDINE PATHWAY REGULATORY PROTEIN 1"/>
    <property type="match status" value="1"/>
</dbReference>
<dbReference type="InterPro" id="IPR036864">
    <property type="entry name" value="Zn2-C6_fun-type_DNA-bd_sf"/>
</dbReference>
<proteinExistence type="predicted"/>
<evidence type="ECO:0000256" key="2">
    <source>
        <dbReference type="ARBA" id="ARBA00022723"/>
    </source>
</evidence>
<dbReference type="PANTHER" id="PTHR47782">
    <property type="entry name" value="ZN(II)2CYS6 TRANSCRIPTION FACTOR (EUROFUNG)-RELATED"/>
    <property type="match status" value="1"/>
</dbReference>
<dbReference type="GO" id="GO:0005634">
    <property type="term" value="C:nucleus"/>
    <property type="evidence" value="ECO:0007669"/>
    <property type="project" value="UniProtKB-SubCell"/>
</dbReference>
<keyword evidence="5" id="KW-0238">DNA-binding</keyword>
<protein>
    <submittedName>
        <fullName evidence="10">Similar to Saccharomyces cerevisiae YLR014C PPR1 Zinc finger transcription factor containing a Zn(2)-Cys(6) binuclear cluster domain</fullName>
    </submittedName>
</protein>
<feature type="region of interest" description="Disordered" evidence="8">
    <location>
        <begin position="128"/>
        <end position="161"/>
    </location>
</feature>
<dbReference type="OrthoDB" id="2399539at2759"/>
<evidence type="ECO:0000256" key="8">
    <source>
        <dbReference type="SAM" id="MobiDB-lite"/>
    </source>
</evidence>
<dbReference type="SMART" id="SM00906">
    <property type="entry name" value="Fungal_trans"/>
    <property type="match status" value="1"/>
</dbReference>
<dbReference type="AlphaFoldDB" id="A0A0J9XD58"/>
<feature type="compositionally biased region" description="Polar residues" evidence="8">
    <location>
        <begin position="826"/>
        <end position="838"/>
    </location>
</feature>
<keyword evidence="7" id="KW-0539">Nucleus</keyword>
<dbReference type="EMBL" id="CCBN010000008">
    <property type="protein sequence ID" value="CDO54777.1"/>
    <property type="molecule type" value="Genomic_DNA"/>
</dbReference>
<dbReference type="GO" id="GO:0008270">
    <property type="term" value="F:zinc ion binding"/>
    <property type="evidence" value="ECO:0007669"/>
    <property type="project" value="InterPro"/>
</dbReference>
<keyword evidence="3" id="KW-0862">Zinc</keyword>
<evidence type="ECO:0000256" key="1">
    <source>
        <dbReference type="ARBA" id="ARBA00004123"/>
    </source>
</evidence>
<evidence type="ECO:0000256" key="7">
    <source>
        <dbReference type="ARBA" id="ARBA00023242"/>
    </source>
</evidence>
<keyword evidence="6" id="KW-0804">Transcription</keyword>
<dbReference type="InterPro" id="IPR001138">
    <property type="entry name" value="Zn2Cys6_DnaBD"/>
</dbReference>
<evidence type="ECO:0000313" key="10">
    <source>
        <dbReference type="EMBL" id="CDO54777.1"/>
    </source>
</evidence>
<organism evidence="10 11">
    <name type="scientific">Geotrichum candidum</name>
    <name type="common">Oospora lactis</name>
    <name type="synonym">Dipodascus geotrichum</name>
    <dbReference type="NCBI Taxonomy" id="1173061"/>
    <lineage>
        <taxon>Eukaryota</taxon>
        <taxon>Fungi</taxon>
        <taxon>Dikarya</taxon>
        <taxon>Ascomycota</taxon>
        <taxon>Saccharomycotina</taxon>
        <taxon>Dipodascomycetes</taxon>
        <taxon>Dipodascales</taxon>
        <taxon>Dipodascaceae</taxon>
        <taxon>Geotrichum</taxon>
    </lineage>
</organism>
<reference evidence="10" key="1">
    <citation type="submission" date="2014-03" db="EMBL/GenBank/DDBJ databases">
        <authorList>
            <person name="Casaregola S."/>
        </authorList>
    </citation>
    <scope>NUCLEOTIDE SEQUENCE [LARGE SCALE GENOMIC DNA]</scope>
    <source>
        <strain evidence="10">CLIB 918</strain>
    </source>
</reference>
<dbReference type="GO" id="GO:0006351">
    <property type="term" value="P:DNA-templated transcription"/>
    <property type="evidence" value="ECO:0007669"/>
    <property type="project" value="InterPro"/>
</dbReference>
<evidence type="ECO:0000256" key="3">
    <source>
        <dbReference type="ARBA" id="ARBA00022833"/>
    </source>
</evidence>
<dbReference type="CDD" id="cd00067">
    <property type="entry name" value="GAL4"/>
    <property type="match status" value="1"/>
</dbReference>
<keyword evidence="11" id="KW-1185">Reference proteome</keyword>
<dbReference type="InterPro" id="IPR007219">
    <property type="entry name" value="XnlR_reg_dom"/>
</dbReference>
<dbReference type="PROSITE" id="PS00463">
    <property type="entry name" value="ZN2_CY6_FUNGAL_1"/>
    <property type="match status" value="1"/>
</dbReference>
<comment type="caution">
    <text evidence="10">The sequence shown here is derived from an EMBL/GenBank/DDBJ whole genome shotgun (WGS) entry which is preliminary data.</text>
</comment>
<dbReference type="Pfam" id="PF00172">
    <property type="entry name" value="Zn_clus"/>
    <property type="match status" value="1"/>
</dbReference>
<dbReference type="GO" id="GO:0000981">
    <property type="term" value="F:DNA-binding transcription factor activity, RNA polymerase II-specific"/>
    <property type="evidence" value="ECO:0007669"/>
    <property type="project" value="InterPro"/>
</dbReference>
<feature type="region of interest" description="Disordered" evidence="8">
    <location>
        <begin position="1"/>
        <end position="40"/>
    </location>
</feature>
<gene>
    <name evidence="10" type="ORF">BN980_GECA08s04520g</name>
</gene>
<dbReference type="Proteomes" id="UP000242525">
    <property type="component" value="Unassembled WGS sequence"/>
</dbReference>
<dbReference type="CDD" id="cd12148">
    <property type="entry name" value="fungal_TF_MHR"/>
    <property type="match status" value="1"/>
</dbReference>
<dbReference type="GO" id="GO:0045944">
    <property type="term" value="P:positive regulation of transcription by RNA polymerase II"/>
    <property type="evidence" value="ECO:0007669"/>
    <property type="project" value="TreeGrafter"/>
</dbReference>
<dbReference type="SMART" id="SM00066">
    <property type="entry name" value="GAL4"/>
    <property type="match status" value="1"/>
</dbReference>
<evidence type="ECO:0000256" key="6">
    <source>
        <dbReference type="ARBA" id="ARBA00023163"/>
    </source>
</evidence>
<accession>A0A0J9XD58</accession>
<feature type="region of interest" description="Disordered" evidence="8">
    <location>
        <begin position="814"/>
        <end position="855"/>
    </location>
</feature>
<sequence>MSSAFTSDFKEPKRPAASIAPDLGQPKRQKKTATGSTTIKPSNVIGVTRSISACHRCRTRKTRCDQKFPSCTACLKAHVECVGIDAATGREIPRSYVSHLEDRVALLELELKRHGLELPLHRPGTTLAAASGPASPAPISHNAATDRITSAKKPSPPIKNPDNIDTLMTSVESGSVSDASVPPSSYLGSSSGLSFARLLFTAVKFKSPDQPQAQPHIPDPTAVRKGRLAIDPAPLPSKEVAQNLISIYFAQANPQLPILHREQFLVKYFKPIYGTLSSNISLASDYTSIGVPMCDPESEKNANINYQDLTKNMKSTPALYFLNIIFGIANAALHQKSPSNMAESFHLAAMKHVDSVFASANRLEALQGILLLALYSIMRPAVPGVWYVLGSATRLCVDLGLHTESGMKSWYKNSQSNSSQINISEYDAATLDLRRRLFWCTYALDRQVCVYLGRPFGIPEHTIKVPFPSELDDTLIIDSSFGNPSTITLDYSQKKSTSSSYKSVALSFFRIRKIQAEIQSILYECASLPRQYSSLDHWRDEMTAKLDNWHHECPKSTKKMNCNFNLRFIELNYHQSKLLLYGLCPAYTSPPTVEGYDIIAEAGEKVIQIYSDMNNQRVINYTWVVVHNLFMAGTSYLYALYHSPELRAKTTVESITKTTAACTEVLTSMIGQCDAATSCRDTFGILTAAILKLYYNEQAGVIMQLPSGKHVNKSTLLNEVLPLMTADVNAKDMHPHVSSLINTLPHDDTEPPIFDSSTGVGSFGNTTWGDLESFFKEAAQLDGISPNSASPDINKTLAEFQSGLAVDNIENHERTANSNNGNYNNVLSPHNVFSNGNDRQPRLQPQLQPQQSQVPTRIARNDGQRIYDIINEVPMAAIWDQFFAPIPGTSSFTSGGLYDQESTETTPGIGINGTSNNNNNANLGGSYLGSQSPYMYPDFNQFR</sequence>
<keyword evidence="4" id="KW-0805">Transcription regulation</keyword>
<feature type="domain" description="Zn(2)-C6 fungal-type" evidence="9">
    <location>
        <begin position="53"/>
        <end position="82"/>
    </location>
</feature>
<dbReference type="PROSITE" id="PS50048">
    <property type="entry name" value="ZN2_CY6_FUNGAL_2"/>
    <property type="match status" value="1"/>
</dbReference>
<evidence type="ECO:0000256" key="4">
    <source>
        <dbReference type="ARBA" id="ARBA00023015"/>
    </source>
</evidence>
<dbReference type="Pfam" id="PF04082">
    <property type="entry name" value="Fungal_trans"/>
    <property type="match status" value="1"/>
</dbReference>
<dbReference type="STRING" id="1173061.A0A0J9XD58"/>
<feature type="compositionally biased region" description="Low complexity" evidence="8">
    <location>
        <begin position="842"/>
        <end position="851"/>
    </location>
</feature>
<dbReference type="CDD" id="cd14723">
    <property type="entry name" value="ZIP_Ppr1"/>
    <property type="match status" value="1"/>
</dbReference>
<dbReference type="Gene3D" id="4.10.240.10">
    <property type="entry name" value="Zn(2)-C6 fungal-type DNA-binding domain"/>
    <property type="match status" value="1"/>
</dbReference>
<evidence type="ECO:0000259" key="9">
    <source>
        <dbReference type="PROSITE" id="PS50048"/>
    </source>
</evidence>
<dbReference type="SUPFAM" id="SSF57701">
    <property type="entry name" value="Zn2/Cys6 DNA-binding domain"/>
    <property type="match status" value="1"/>
</dbReference>
<evidence type="ECO:0000313" key="11">
    <source>
        <dbReference type="Proteomes" id="UP000242525"/>
    </source>
</evidence>
<feature type="compositionally biased region" description="Low complexity" evidence="8">
    <location>
        <begin position="128"/>
        <end position="138"/>
    </location>
</feature>
<evidence type="ECO:0000256" key="5">
    <source>
        <dbReference type="ARBA" id="ARBA00023125"/>
    </source>
</evidence>
<keyword evidence="2" id="KW-0479">Metal-binding</keyword>
<dbReference type="GO" id="GO:0043565">
    <property type="term" value="F:sequence-specific DNA binding"/>
    <property type="evidence" value="ECO:0007669"/>
    <property type="project" value="TreeGrafter"/>
</dbReference>
<dbReference type="InterPro" id="IPR052202">
    <property type="entry name" value="Yeast_MetPath_Reg"/>
</dbReference>
<name>A0A0J9XD58_GEOCN</name>
<comment type="subcellular location">
    <subcellularLocation>
        <location evidence="1">Nucleus</location>
    </subcellularLocation>
</comment>